<keyword evidence="1" id="KW-1185">Reference proteome</keyword>
<dbReference type="Pfam" id="PF07914">
    <property type="entry name" value="DUF1679"/>
    <property type="match status" value="1"/>
</dbReference>
<proteinExistence type="predicted"/>
<dbReference type="InterPro" id="IPR012877">
    <property type="entry name" value="Dhs-27"/>
</dbReference>
<dbReference type="WBParaSite" id="ACRNAN_Path_452.g1717.t1">
    <property type="protein sequence ID" value="ACRNAN_Path_452.g1717.t1"/>
    <property type="gene ID" value="ACRNAN_Path_452.g1717"/>
</dbReference>
<protein>
    <submittedName>
        <fullName evidence="2">CHK kinase-like domain-containing protein</fullName>
    </submittedName>
</protein>
<evidence type="ECO:0000313" key="1">
    <source>
        <dbReference type="Proteomes" id="UP000887540"/>
    </source>
</evidence>
<dbReference type="AlphaFoldDB" id="A0A914C8A6"/>
<reference evidence="2" key="1">
    <citation type="submission" date="2022-11" db="UniProtKB">
        <authorList>
            <consortium name="WormBaseParasite"/>
        </authorList>
    </citation>
    <scope>IDENTIFICATION</scope>
</reference>
<evidence type="ECO:0000313" key="2">
    <source>
        <dbReference type="WBParaSite" id="ACRNAN_Path_452.g1717.t1"/>
    </source>
</evidence>
<sequence length="171" mass="19801">MDHVIPETPFTIDFVLEQIKNSKWHKDCDLKNLISYESKEIGKGVAFLSRIMRLNFSWNDPTIRPTSIVLKVPGIQDYKKLMPVNSSKEELEYLDDQAEMKQVAQELAEVQPEVFAPLLDRASPLYTYECYKKCCYVEDKYGFPAALVHSDLWAPNILFETDMYEPVLSLV</sequence>
<name>A0A914C8A6_9BILA</name>
<accession>A0A914C8A6</accession>
<dbReference type="Proteomes" id="UP000887540">
    <property type="component" value="Unplaced"/>
</dbReference>
<organism evidence="1 2">
    <name type="scientific">Acrobeloides nanus</name>
    <dbReference type="NCBI Taxonomy" id="290746"/>
    <lineage>
        <taxon>Eukaryota</taxon>
        <taxon>Metazoa</taxon>
        <taxon>Ecdysozoa</taxon>
        <taxon>Nematoda</taxon>
        <taxon>Chromadorea</taxon>
        <taxon>Rhabditida</taxon>
        <taxon>Tylenchina</taxon>
        <taxon>Cephalobomorpha</taxon>
        <taxon>Cephaloboidea</taxon>
        <taxon>Cephalobidae</taxon>
        <taxon>Acrobeloides</taxon>
    </lineage>
</organism>